<accession>A0A368TV27</accession>
<dbReference type="SUPFAM" id="SSF53807">
    <property type="entry name" value="Helical backbone' metal receptor"/>
    <property type="match status" value="1"/>
</dbReference>
<keyword evidence="9" id="KW-1185">Reference proteome</keyword>
<evidence type="ECO:0000256" key="2">
    <source>
        <dbReference type="ARBA" id="ARBA00011028"/>
    </source>
</evidence>
<evidence type="ECO:0000256" key="7">
    <source>
        <dbReference type="SAM" id="SignalP"/>
    </source>
</evidence>
<dbReference type="InterPro" id="IPR050492">
    <property type="entry name" value="Bact_metal-bind_prot9"/>
</dbReference>
<dbReference type="GO" id="GO:0030001">
    <property type="term" value="P:metal ion transport"/>
    <property type="evidence" value="ECO:0007669"/>
    <property type="project" value="InterPro"/>
</dbReference>
<dbReference type="PRINTS" id="PR00690">
    <property type="entry name" value="ADHESNFAMILY"/>
</dbReference>
<dbReference type="InterPro" id="IPR006127">
    <property type="entry name" value="ZnuA-like"/>
</dbReference>
<evidence type="ECO:0000256" key="5">
    <source>
        <dbReference type="ARBA" id="ARBA00022729"/>
    </source>
</evidence>
<comment type="caution">
    <text evidence="8">The sequence shown here is derived from an EMBL/GenBank/DDBJ whole genome shotgun (WGS) entry which is preliminary data.</text>
</comment>
<evidence type="ECO:0000256" key="1">
    <source>
        <dbReference type="ARBA" id="ARBA00004196"/>
    </source>
</evidence>
<evidence type="ECO:0000256" key="3">
    <source>
        <dbReference type="ARBA" id="ARBA00022448"/>
    </source>
</evidence>
<dbReference type="Pfam" id="PF01297">
    <property type="entry name" value="ZnuA"/>
    <property type="match status" value="1"/>
</dbReference>
<feature type="chain" id="PRO_5016686061" evidence="7">
    <location>
        <begin position="30"/>
        <end position="309"/>
    </location>
</feature>
<dbReference type="PANTHER" id="PTHR42953">
    <property type="entry name" value="HIGH-AFFINITY ZINC UPTAKE SYSTEM PROTEIN ZNUA-RELATED"/>
    <property type="match status" value="1"/>
</dbReference>
<dbReference type="GO" id="GO:0046872">
    <property type="term" value="F:metal ion binding"/>
    <property type="evidence" value="ECO:0007669"/>
    <property type="project" value="UniProtKB-KW"/>
</dbReference>
<evidence type="ECO:0000313" key="8">
    <source>
        <dbReference type="EMBL" id="RCV88605.1"/>
    </source>
</evidence>
<dbReference type="Proteomes" id="UP000252405">
    <property type="component" value="Unassembled WGS sequence"/>
</dbReference>
<evidence type="ECO:0000256" key="4">
    <source>
        <dbReference type="ARBA" id="ARBA00022723"/>
    </source>
</evidence>
<keyword evidence="5 7" id="KW-0732">Signal</keyword>
<sequence length="309" mass="33134">MPAPRGFTLLSALTLALSTTALSITTTQAAETPLRVAATFSVLGDLVREVAGEDAQVDVLTPVGAEVHEWELVPSNFITLEQADVVFYNGYGLEQWIGQVNATVSEGVPVVALAELSGYPTQPIATGDFAGEADPHLWMDPRAAAAYAQVIADTLAEARPAAAEAFQARAEALVDSLHALFDELTEALAAIPEEKRLLISSEAAFLYFADAFGFEHDGIWGNNAEEEGSPRQIMRIVDMIEEKQPAALFWESTISDRHVRSVADETQVKIAGPLYVDSLSEPDGDAPDYAGMLRHNGRLLGDTLGDGHD</sequence>
<dbReference type="InterPro" id="IPR006128">
    <property type="entry name" value="Lipoprotein_PsaA-like"/>
</dbReference>
<dbReference type="RefSeq" id="WP_114479439.1">
    <property type="nucleotide sequence ID" value="NZ_QPII01000009.1"/>
</dbReference>
<dbReference type="InterPro" id="IPR006129">
    <property type="entry name" value="AdhesinB"/>
</dbReference>
<evidence type="ECO:0000256" key="6">
    <source>
        <dbReference type="RuleBase" id="RU003512"/>
    </source>
</evidence>
<dbReference type="Gene3D" id="3.40.50.1980">
    <property type="entry name" value="Nitrogenase molybdenum iron protein domain"/>
    <property type="match status" value="2"/>
</dbReference>
<name>A0A368TV27_9GAMM</name>
<comment type="similarity">
    <text evidence="2 6">Belongs to the bacterial solute-binding protein 9 family.</text>
</comment>
<dbReference type="AlphaFoldDB" id="A0A368TV27"/>
<protein>
    <submittedName>
        <fullName evidence="8">ABC transporter substrate-binding protein</fullName>
    </submittedName>
</protein>
<feature type="signal peptide" evidence="7">
    <location>
        <begin position="1"/>
        <end position="29"/>
    </location>
</feature>
<dbReference type="GO" id="GO:0007155">
    <property type="term" value="P:cell adhesion"/>
    <property type="evidence" value="ECO:0007669"/>
    <property type="project" value="InterPro"/>
</dbReference>
<dbReference type="GO" id="GO:0030313">
    <property type="term" value="C:cell envelope"/>
    <property type="evidence" value="ECO:0007669"/>
    <property type="project" value="UniProtKB-SubCell"/>
</dbReference>
<dbReference type="EMBL" id="QPII01000009">
    <property type="protein sequence ID" value="RCV88605.1"/>
    <property type="molecule type" value="Genomic_DNA"/>
</dbReference>
<evidence type="ECO:0000313" key="9">
    <source>
        <dbReference type="Proteomes" id="UP000252405"/>
    </source>
</evidence>
<comment type="subcellular location">
    <subcellularLocation>
        <location evidence="1">Cell envelope</location>
    </subcellularLocation>
</comment>
<proteinExistence type="inferred from homology"/>
<dbReference type="PRINTS" id="PR00691">
    <property type="entry name" value="ADHESINB"/>
</dbReference>
<reference evidence="8 9" key="1">
    <citation type="submission" date="2018-07" db="EMBL/GenBank/DDBJ databases">
        <title>Halomonas montanilacus sp. nov., isolated from Lake Pengyan on Tibetan Plateau.</title>
        <authorList>
            <person name="Lu H."/>
            <person name="Xing P."/>
            <person name="Wu Q."/>
        </authorList>
    </citation>
    <scope>NUCLEOTIDE SEQUENCE [LARGE SCALE GENOMIC DNA]</scope>
    <source>
        <strain evidence="8 9">PYC7W</strain>
    </source>
</reference>
<keyword evidence="4" id="KW-0479">Metal-binding</keyword>
<gene>
    <name evidence="8" type="ORF">DU505_13090</name>
</gene>
<dbReference type="OrthoDB" id="9793396at2"/>
<dbReference type="PANTHER" id="PTHR42953:SF1">
    <property type="entry name" value="METAL-BINDING PROTEIN HI_0362-RELATED"/>
    <property type="match status" value="1"/>
</dbReference>
<keyword evidence="3 6" id="KW-0813">Transport</keyword>
<organism evidence="8 9">
    <name type="scientific">Billgrantia montanilacus</name>
    <dbReference type="NCBI Taxonomy" id="2282305"/>
    <lineage>
        <taxon>Bacteria</taxon>
        <taxon>Pseudomonadati</taxon>
        <taxon>Pseudomonadota</taxon>
        <taxon>Gammaproteobacteria</taxon>
        <taxon>Oceanospirillales</taxon>
        <taxon>Halomonadaceae</taxon>
        <taxon>Billgrantia</taxon>
    </lineage>
</organism>